<feature type="compositionally biased region" description="Basic and acidic residues" evidence="1">
    <location>
        <begin position="167"/>
        <end position="177"/>
    </location>
</feature>
<evidence type="ECO:0000256" key="1">
    <source>
        <dbReference type="SAM" id="MobiDB-lite"/>
    </source>
</evidence>
<feature type="region of interest" description="Disordered" evidence="1">
    <location>
        <begin position="231"/>
        <end position="305"/>
    </location>
</feature>
<accession>A0A8D9ERZ2</accession>
<proteinExistence type="predicted"/>
<dbReference type="AlphaFoldDB" id="A0A8D9ERZ2"/>
<sequence length="448" mass="50636">MQHMQHVKSSPRTLFLIQLNQENVWQSFYQLCPPYVYVYLVKVMPTFIRGHVAFIRTPQLPANHHFVSLQVKSYGQIRTRLSCPLPMFLGENKHLSVRNQKTKFLLKRNPNTPEPNFYEMFTEIIVPKVTVNISLEERIIVDSWKYRKEYQTASRSETQQHAKKRKPNEPENKEKPTVKHLIAKIKEVKNQLNHVKNMGSSSGNHNTPDSQYSQSVSPLIIRKLKTVSSDLTADTSSESDGPNMNSVKHKQAGKSNTNAQSSGAKEGHTSKKSAPSKQISKNKKTSNMPENMSAAKSSSSKCYDSYSPPAQKLLLKLADALETVKSHLKSPNRTQTPESEMKLAQAFRTIQCNRSHVSYVQKMSNQLPVTNHRTLLTSSKDPDPRPRAHTLASSKDPNPRPTAHTLSPSIQVPSPIKRPRGRPRKDQKTLVSSTCTQSCVTPEFTVHD</sequence>
<protein>
    <submittedName>
        <fullName evidence="2">Uncharacterized protein</fullName>
    </submittedName>
</protein>
<organism evidence="2">
    <name type="scientific">Cacopsylla melanoneura</name>
    <dbReference type="NCBI Taxonomy" id="428564"/>
    <lineage>
        <taxon>Eukaryota</taxon>
        <taxon>Metazoa</taxon>
        <taxon>Ecdysozoa</taxon>
        <taxon>Arthropoda</taxon>
        <taxon>Hexapoda</taxon>
        <taxon>Insecta</taxon>
        <taxon>Pterygota</taxon>
        <taxon>Neoptera</taxon>
        <taxon>Paraneoptera</taxon>
        <taxon>Hemiptera</taxon>
        <taxon>Sternorrhyncha</taxon>
        <taxon>Psylloidea</taxon>
        <taxon>Psyllidae</taxon>
        <taxon>Psyllinae</taxon>
        <taxon>Cacopsylla</taxon>
    </lineage>
</organism>
<name>A0A8D9ERZ2_9HEMI</name>
<evidence type="ECO:0000313" key="2">
    <source>
        <dbReference type="EMBL" id="CAG6763751.1"/>
    </source>
</evidence>
<feature type="region of interest" description="Disordered" evidence="1">
    <location>
        <begin position="152"/>
        <end position="177"/>
    </location>
</feature>
<feature type="region of interest" description="Disordered" evidence="1">
    <location>
        <begin position="374"/>
        <end position="434"/>
    </location>
</feature>
<feature type="region of interest" description="Disordered" evidence="1">
    <location>
        <begin position="195"/>
        <end position="215"/>
    </location>
</feature>
<feature type="compositionally biased region" description="Polar residues" evidence="1">
    <location>
        <begin position="253"/>
        <end position="263"/>
    </location>
</feature>
<feature type="compositionally biased region" description="Polar residues" evidence="1">
    <location>
        <begin position="231"/>
        <end position="246"/>
    </location>
</feature>
<dbReference type="EMBL" id="HBUF01564125">
    <property type="protein sequence ID" value="CAG6763751.1"/>
    <property type="molecule type" value="Transcribed_RNA"/>
</dbReference>
<feature type="compositionally biased region" description="Polar residues" evidence="1">
    <location>
        <begin position="272"/>
        <end position="290"/>
    </location>
</feature>
<reference evidence="2" key="1">
    <citation type="submission" date="2021-05" db="EMBL/GenBank/DDBJ databases">
        <authorList>
            <person name="Alioto T."/>
            <person name="Alioto T."/>
            <person name="Gomez Garrido J."/>
        </authorList>
    </citation>
    <scope>NUCLEOTIDE SEQUENCE</scope>
</reference>
<feature type="compositionally biased region" description="Low complexity" evidence="1">
    <location>
        <begin position="293"/>
        <end position="305"/>
    </location>
</feature>